<evidence type="ECO:0000256" key="1">
    <source>
        <dbReference type="SAM" id="MobiDB-lite"/>
    </source>
</evidence>
<dbReference type="EMBL" id="JABXXP010000513">
    <property type="protein sequence ID" value="NVN12611.1"/>
    <property type="molecule type" value="Genomic_DNA"/>
</dbReference>
<proteinExistence type="predicted"/>
<gene>
    <name evidence="2" type="ORF">HUK84_16010</name>
</gene>
<accession>A0A7Y7M865</accession>
<dbReference type="Proteomes" id="UP000534870">
    <property type="component" value="Unassembled WGS sequence"/>
</dbReference>
<comment type="caution">
    <text evidence="2">The sequence shown here is derived from an EMBL/GenBank/DDBJ whole genome shotgun (WGS) entry which is preliminary data.</text>
</comment>
<organism evidence="2 3">
    <name type="scientific">Nguyenibacter vanlangensis</name>
    <dbReference type="NCBI Taxonomy" id="1216886"/>
    <lineage>
        <taxon>Bacteria</taxon>
        <taxon>Pseudomonadati</taxon>
        <taxon>Pseudomonadota</taxon>
        <taxon>Alphaproteobacteria</taxon>
        <taxon>Acetobacterales</taxon>
        <taxon>Acetobacteraceae</taxon>
        <taxon>Nguyenibacter</taxon>
    </lineage>
</organism>
<protein>
    <submittedName>
        <fullName evidence="2">Uncharacterized protein</fullName>
    </submittedName>
</protein>
<feature type="compositionally biased region" description="Low complexity" evidence="1">
    <location>
        <begin position="40"/>
        <end position="53"/>
    </location>
</feature>
<sequence>MHLNRACIWEYVIMVQSTARERDAGTGRAAPRSVFRKFVSSPSSGSFSEPSSGQRLGKGRHDRQKAVEATTAKATTAKAIIAKAIIA</sequence>
<evidence type="ECO:0000313" key="2">
    <source>
        <dbReference type="EMBL" id="NVN12611.1"/>
    </source>
</evidence>
<evidence type="ECO:0000313" key="3">
    <source>
        <dbReference type="Proteomes" id="UP000534870"/>
    </source>
</evidence>
<dbReference type="AlphaFoldDB" id="A0A7Y7M865"/>
<name>A0A7Y7M865_9PROT</name>
<reference evidence="2 3" key="1">
    <citation type="submission" date="2020-06" db="EMBL/GenBank/DDBJ databases">
        <title>Description of novel acetic acid bacteria.</title>
        <authorList>
            <person name="Sombolestani A."/>
        </authorList>
    </citation>
    <scope>NUCLEOTIDE SEQUENCE [LARGE SCALE GENOMIC DNA]</scope>
    <source>
        <strain evidence="2 3">LMG 31431</strain>
    </source>
</reference>
<feature type="region of interest" description="Disordered" evidence="1">
    <location>
        <begin position="39"/>
        <end position="70"/>
    </location>
</feature>